<dbReference type="InterPro" id="IPR000792">
    <property type="entry name" value="Tscrpt_reg_LuxR_C"/>
</dbReference>
<feature type="domain" description="HTH luxR-type" evidence="2">
    <location>
        <begin position="142"/>
        <end position="205"/>
    </location>
</feature>
<dbReference type="CDD" id="cd06170">
    <property type="entry name" value="LuxR_C_like"/>
    <property type="match status" value="1"/>
</dbReference>
<comment type="caution">
    <text evidence="3">The sequence shown here is derived from an EMBL/GenBank/DDBJ whole genome shotgun (WGS) entry which is preliminary data.</text>
</comment>
<dbReference type="AlphaFoldDB" id="A0A2S9SNX7"/>
<reference evidence="3 4" key="1">
    <citation type="submission" date="2017-09" db="EMBL/GenBank/DDBJ databases">
        <title>Reassesment of A. cryaerophilus.</title>
        <authorList>
            <person name="Perez-Cataluna A."/>
            <person name="Collado L."/>
            <person name="Salgado O."/>
            <person name="Lefinanco V."/>
            <person name="Figueras M.J."/>
        </authorList>
    </citation>
    <scope>NUCLEOTIDE SEQUENCE [LARGE SCALE GENOMIC DNA]</scope>
    <source>
        <strain evidence="3 4">LMG 9861</strain>
    </source>
</reference>
<evidence type="ECO:0000256" key="1">
    <source>
        <dbReference type="ARBA" id="ARBA00023125"/>
    </source>
</evidence>
<organism evidence="3 4">
    <name type="scientific">Aliarcobacter cryaerophilus</name>
    <dbReference type="NCBI Taxonomy" id="28198"/>
    <lineage>
        <taxon>Bacteria</taxon>
        <taxon>Pseudomonadati</taxon>
        <taxon>Campylobacterota</taxon>
        <taxon>Epsilonproteobacteria</taxon>
        <taxon>Campylobacterales</taxon>
        <taxon>Arcobacteraceae</taxon>
        <taxon>Aliarcobacter</taxon>
    </lineage>
</organism>
<accession>A0A2S9SNX7</accession>
<protein>
    <submittedName>
        <fullName evidence="3">Helix-turn-helix transcriptional regulator</fullName>
    </submittedName>
</protein>
<dbReference type="PRINTS" id="PR00038">
    <property type="entry name" value="HTHLUXR"/>
</dbReference>
<evidence type="ECO:0000313" key="3">
    <source>
        <dbReference type="EMBL" id="PRM88295.1"/>
    </source>
</evidence>
<dbReference type="PANTHER" id="PTHR43214">
    <property type="entry name" value="TWO-COMPONENT RESPONSE REGULATOR"/>
    <property type="match status" value="1"/>
</dbReference>
<dbReference type="SUPFAM" id="SSF46894">
    <property type="entry name" value="C-terminal effector domain of the bipartite response regulators"/>
    <property type="match status" value="1"/>
</dbReference>
<dbReference type="GO" id="GO:0003677">
    <property type="term" value="F:DNA binding"/>
    <property type="evidence" value="ECO:0007669"/>
    <property type="project" value="UniProtKB-KW"/>
</dbReference>
<evidence type="ECO:0000313" key="4">
    <source>
        <dbReference type="Proteomes" id="UP000239065"/>
    </source>
</evidence>
<proteinExistence type="predicted"/>
<dbReference type="PROSITE" id="PS00622">
    <property type="entry name" value="HTH_LUXR_1"/>
    <property type="match status" value="1"/>
</dbReference>
<keyword evidence="1" id="KW-0238">DNA-binding</keyword>
<dbReference type="PANTHER" id="PTHR43214:SF43">
    <property type="entry name" value="TWO-COMPONENT RESPONSE REGULATOR"/>
    <property type="match status" value="1"/>
</dbReference>
<dbReference type="SMART" id="SM00421">
    <property type="entry name" value="HTH_LUXR"/>
    <property type="match status" value="1"/>
</dbReference>
<dbReference type="EMBL" id="NXGJ01000003">
    <property type="protein sequence ID" value="PRM88295.1"/>
    <property type="molecule type" value="Genomic_DNA"/>
</dbReference>
<dbReference type="Proteomes" id="UP000239065">
    <property type="component" value="Unassembled WGS sequence"/>
</dbReference>
<dbReference type="Pfam" id="PF00196">
    <property type="entry name" value="GerE"/>
    <property type="match status" value="1"/>
</dbReference>
<evidence type="ECO:0000259" key="2">
    <source>
        <dbReference type="PROSITE" id="PS50043"/>
    </source>
</evidence>
<dbReference type="GO" id="GO:0006355">
    <property type="term" value="P:regulation of DNA-templated transcription"/>
    <property type="evidence" value="ECO:0007669"/>
    <property type="project" value="InterPro"/>
</dbReference>
<name>A0A2S9SNX7_9BACT</name>
<gene>
    <name evidence="3" type="ORF">CJ669_03665</name>
</gene>
<dbReference type="InterPro" id="IPR039420">
    <property type="entry name" value="WalR-like"/>
</dbReference>
<dbReference type="PROSITE" id="PS50043">
    <property type="entry name" value="HTH_LUXR_2"/>
    <property type="match status" value="1"/>
</dbReference>
<sequence>MKVESMEILLYGHNLEIISRWEKILNKKYKTKIISNEEDFYFTENSLLIILASIKTGNKEIMVKKLQKNKNLILILDEIPSFSKAKAWLDEEVNGYGNALMQDLFFYSAVETIISGYSWLSPQIAHELFLNISKEKDNFEKQDDIFSNLTSSEINIAKYLKIGYKNIEISEELNISINTVKKHIKNIYTKLNVSDRVSFLKLVMG</sequence>
<dbReference type="Gene3D" id="3.40.50.2300">
    <property type="match status" value="1"/>
</dbReference>
<dbReference type="InterPro" id="IPR016032">
    <property type="entry name" value="Sig_transdc_resp-reg_C-effctor"/>
</dbReference>